<organism evidence="2 3">
    <name type="scientific">Caenorhabditis japonica</name>
    <dbReference type="NCBI Taxonomy" id="281687"/>
    <lineage>
        <taxon>Eukaryota</taxon>
        <taxon>Metazoa</taxon>
        <taxon>Ecdysozoa</taxon>
        <taxon>Nematoda</taxon>
        <taxon>Chromadorea</taxon>
        <taxon>Rhabditida</taxon>
        <taxon>Rhabditina</taxon>
        <taxon>Rhabditomorpha</taxon>
        <taxon>Rhabditoidea</taxon>
        <taxon>Rhabditidae</taxon>
        <taxon>Peloderinae</taxon>
        <taxon>Caenorhabditis</taxon>
    </lineage>
</organism>
<evidence type="ECO:0000313" key="3">
    <source>
        <dbReference type="Proteomes" id="UP000005237"/>
    </source>
</evidence>
<reference evidence="3" key="1">
    <citation type="submission" date="2010-08" db="EMBL/GenBank/DDBJ databases">
        <authorList>
            <consortium name="Caenorhabditis japonica Sequencing Consortium"/>
            <person name="Wilson R.K."/>
        </authorList>
    </citation>
    <scope>NUCLEOTIDE SEQUENCE [LARGE SCALE GENOMIC DNA]</scope>
    <source>
        <strain evidence="3">DF5081</strain>
    </source>
</reference>
<keyword evidence="1" id="KW-0812">Transmembrane</keyword>
<keyword evidence="1" id="KW-1133">Transmembrane helix</keyword>
<protein>
    <submittedName>
        <fullName evidence="2">Uncharacterized protein</fullName>
    </submittedName>
</protein>
<dbReference type="AlphaFoldDB" id="A0A8R1I1K8"/>
<keyword evidence="1" id="KW-0472">Membrane</keyword>
<proteinExistence type="predicted"/>
<dbReference type="Proteomes" id="UP000005237">
    <property type="component" value="Unassembled WGS sequence"/>
</dbReference>
<reference evidence="2" key="2">
    <citation type="submission" date="2022-06" db="UniProtKB">
        <authorList>
            <consortium name="EnsemblMetazoa"/>
        </authorList>
    </citation>
    <scope>IDENTIFICATION</scope>
    <source>
        <strain evidence="2">DF5081</strain>
    </source>
</reference>
<evidence type="ECO:0000313" key="2">
    <source>
        <dbReference type="EnsemblMetazoa" id="CJA11968.1"/>
    </source>
</evidence>
<sequence length="88" mass="9880">MHNSKQDFDRFYYSSAPKGRSSSITVPPHGIIPAVYSIETGEAYNQEFPEEQSTVHKTVKMTFVLTLLTVLLVGFVFAILSVTRLSRV</sequence>
<keyword evidence="3" id="KW-1185">Reference proteome</keyword>
<dbReference type="EnsemblMetazoa" id="CJA11968.1">
    <property type="protein sequence ID" value="CJA11968.1"/>
    <property type="gene ID" value="WBGene00131172"/>
</dbReference>
<evidence type="ECO:0000256" key="1">
    <source>
        <dbReference type="SAM" id="Phobius"/>
    </source>
</evidence>
<feature type="transmembrane region" description="Helical" evidence="1">
    <location>
        <begin position="61"/>
        <end position="82"/>
    </location>
</feature>
<name>A0A8R1I1K8_CAEJA</name>
<accession>A0A8R1I1K8</accession>
<dbReference type="OMA" id="VPPHGII"/>